<evidence type="ECO:0000313" key="2">
    <source>
        <dbReference type="Proteomes" id="UP000503405"/>
    </source>
</evidence>
<gene>
    <name evidence="1" type="ORF">Izhevsk_47</name>
</gene>
<keyword evidence="2" id="KW-1185">Reference proteome</keyword>
<sequence length="92" mass="10487">MKFNLDLNSDKVFGKTYGDAMSVSEFIECCECGGFIDDDGYAVEMLLNGKVVWDSWKEAGTSLYPSDALYNKESLLQLEKEHEGLEVVWYNR</sequence>
<name>A0A6H0X5Z6_9CAUD</name>
<dbReference type="Proteomes" id="UP000503405">
    <property type="component" value="Segment"/>
</dbReference>
<evidence type="ECO:0000313" key="1">
    <source>
        <dbReference type="EMBL" id="QIW89729.1"/>
    </source>
</evidence>
<proteinExistence type="predicted"/>
<protein>
    <submittedName>
        <fullName evidence="1">Uncharacterized protein</fullName>
    </submittedName>
</protein>
<dbReference type="EMBL" id="MT254578">
    <property type="protein sequence ID" value="QIW89729.1"/>
    <property type="molecule type" value="Genomic_DNA"/>
</dbReference>
<organism evidence="1 2">
    <name type="scientific">Bacillus phage Izhevsk</name>
    <dbReference type="NCBI Taxonomy" id="2724322"/>
    <lineage>
        <taxon>Viruses</taxon>
        <taxon>Duplodnaviria</taxon>
        <taxon>Heunggongvirae</taxon>
        <taxon>Uroviricota</taxon>
        <taxon>Caudoviricetes</taxon>
        <taxon>Joanripponvirinae</taxon>
        <taxon>Tsamsavirus</taxon>
        <taxon>Tsamsavirus izhevsk</taxon>
    </lineage>
</organism>
<reference evidence="1 2" key="1">
    <citation type="submission" date="2020-03" db="EMBL/GenBank/DDBJ databases">
        <authorList>
            <person name="Skorynina A."/>
            <person name="Kazantseva O."/>
            <person name="Baycher S."/>
            <person name="Piligrimova E."/>
            <person name="Kuliabin V."/>
            <person name="Shadrin A."/>
        </authorList>
    </citation>
    <scope>NUCLEOTIDE SEQUENCE [LARGE SCALE GENOMIC DNA]</scope>
</reference>
<accession>A0A6H0X5Z6</accession>